<name>A0A0C2XDQ0_AMAMK</name>
<comment type="subcellular location">
    <subcellularLocation>
        <location evidence="1 13">Nucleus</location>
    </subcellularLocation>
</comment>
<dbReference type="CDD" id="cd16858">
    <property type="entry name" value="ING_ING3_Yng2p"/>
    <property type="match status" value="1"/>
</dbReference>
<protein>
    <recommendedName>
        <fullName evidence="13">Chromatin modification-related protein</fullName>
    </recommendedName>
</protein>
<dbReference type="EMBL" id="KN818233">
    <property type="protein sequence ID" value="KIL66978.1"/>
    <property type="molecule type" value="Genomic_DNA"/>
</dbReference>
<evidence type="ECO:0000256" key="8">
    <source>
        <dbReference type="ARBA" id="ARBA00023163"/>
    </source>
</evidence>
<feature type="compositionally biased region" description="Low complexity" evidence="14">
    <location>
        <begin position="265"/>
        <end position="276"/>
    </location>
</feature>
<keyword evidence="17" id="KW-1185">Reference proteome</keyword>
<evidence type="ECO:0000256" key="12">
    <source>
        <dbReference type="PROSITE-ProRule" id="PRU00146"/>
    </source>
</evidence>
<dbReference type="GO" id="GO:0006325">
    <property type="term" value="P:chromatin organization"/>
    <property type="evidence" value="ECO:0007669"/>
    <property type="project" value="UniProtKB-KW"/>
</dbReference>
<gene>
    <name evidence="16" type="ORF">M378DRAFT_9674</name>
</gene>
<feature type="binding site" evidence="11">
    <location>
        <position position="344"/>
    </location>
    <ligand>
        <name>Zn(2+)</name>
        <dbReference type="ChEBI" id="CHEBI:29105"/>
        <label>1</label>
    </ligand>
</feature>
<comment type="domain">
    <text evidence="13">The PHD-type zinc finger mediates the binding to H3K4me3.</text>
</comment>
<comment type="function">
    <text evidence="13">Component of an histone acetyltransferase complex.</text>
</comment>
<dbReference type="InterPro" id="IPR019787">
    <property type="entry name" value="Znf_PHD-finger"/>
</dbReference>
<evidence type="ECO:0000256" key="7">
    <source>
        <dbReference type="ARBA" id="ARBA00023015"/>
    </source>
</evidence>
<keyword evidence="4 12" id="KW-0863">Zinc-finger</keyword>
<feature type="binding site" evidence="11">
    <location>
        <position position="319"/>
    </location>
    <ligand>
        <name>Zn(2+)</name>
        <dbReference type="ChEBI" id="CHEBI:29105"/>
        <label>1</label>
    </ligand>
</feature>
<feature type="binding site" evidence="11">
    <location>
        <position position="321"/>
    </location>
    <ligand>
        <name>Zn(2+)</name>
        <dbReference type="ChEBI" id="CHEBI:29105"/>
        <label>1</label>
    </ligand>
</feature>
<organism evidence="16 17">
    <name type="scientific">Amanita muscaria (strain Koide BX008)</name>
    <dbReference type="NCBI Taxonomy" id="946122"/>
    <lineage>
        <taxon>Eukaryota</taxon>
        <taxon>Fungi</taxon>
        <taxon>Dikarya</taxon>
        <taxon>Basidiomycota</taxon>
        <taxon>Agaricomycotina</taxon>
        <taxon>Agaricomycetes</taxon>
        <taxon>Agaricomycetidae</taxon>
        <taxon>Agaricales</taxon>
        <taxon>Pluteineae</taxon>
        <taxon>Amanitaceae</taxon>
        <taxon>Amanita</taxon>
    </lineage>
</organism>
<dbReference type="GO" id="GO:0000785">
    <property type="term" value="C:chromatin"/>
    <property type="evidence" value="ECO:0007669"/>
    <property type="project" value="UniProtKB-ARBA"/>
</dbReference>
<feature type="binding site" evidence="11">
    <location>
        <position position="363"/>
    </location>
    <ligand>
        <name>Zn(2+)</name>
        <dbReference type="ChEBI" id="CHEBI:29105"/>
        <label>2</label>
    </ligand>
</feature>
<feature type="site" description="Histone H3K4me3 binding" evidence="10">
    <location>
        <position position="333"/>
    </location>
</feature>
<evidence type="ECO:0000256" key="6">
    <source>
        <dbReference type="ARBA" id="ARBA00022853"/>
    </source>
</evidence>
<keyword evidence="8" id="KW-0804">Transcription</keyword>
<dbReference type="InParanoid" id="A0A0C2XDQ0"/>
<comment type="subunit">
    <text evidence="13">Component of an histone acetyltransferase complex. Interacts with H3K4me3 and to a lesser extent with H3K4me2.</text>
</comment>
<feature type="site" description="Histone H3K4me3 binding" evidence="10">
    <location>
        <position position="342"/>
    </location>
</feature>
<dbReference type="InterPro" id="IPR001965">
    <property type="entry name" value="Znf_PHD"/>
</dbReference>
<feature type="site" description="Histone H3K4me3 binding" evidence="10">
    <location>
        <position position="329"/>
    </location>
</feature>
<accession>A0A0C2XDQ0</accession>
<feature type="domain" description="PHD-type" evidence="15">
    <location>
        <begin position="316"/>
        <end position="366"/>
    </location>
</feature>
<dbReference type="SUPFAM" id="SSF57903">
    <property type="entry name" value="FYVE/PHD zinc finger"/>
    <property type="match status" value="1"/>
</dbReference>
<keyword evidence="7" id="KW-0805">Transcription regulation</keyword>
<feature type="binding site" evidence="11">
    <location>
        <position position="360"/>
    </location>
    <ligand>
        <name>Zn(2+)</name>
        <dbReference type="ChEBI" id="CHEBI:29105"/>
        <label>2</label>
    </ligand>
</feature>
<keyword evidence="9 13" id="KW-0539">Nucleus</keyword>
<feature type="region of interest" description="Disordered" evidence="14">
    <location>
        <begin position="224"/>
        <end position="310"/>
    </location>
</feature>
<dbReference type="SMART" id="SM00249">
    <property type="entry name" value="PHD"/>
    <property type="match status" value="1"/>
</dbReference>
<keyword evidence="6 13" id="KW-0156">Chromatin regulator</keyword>
<dbReference type="AlphaFoldDB" id="A0A0C2XDQ0"/>
<feature type="site" description="Histone H3K4me3 binding" evidence="10">
    <location>
        <position position="318"/>
    </location>
</feature>
<keyword evidence="5 11" id="KW-0862">Zinc</keyword>
<dbReference type="InterPro" id="IPR028651">
    <property type="entry name" value="ING_fam"/>
</dbReference>
<dbReference type="HOGENOM" id="CLU_031900_2_0_1"/>
<proteinExistence type="inferred from homology"/>
<dbReference type="OrthoDB" id="5411773at2759"/>
<evidence type="ECO:0000256" key="14">
    <source>
        <dbReference type="SAM" id="MobiDB-lite"/>
    </source>
</evidence>
<dbReference type="Proteomes" id="UP000054549">
    <property type="component" value="Unassembled WGS sequence"/>
</dbReference>
<evidence type="ECO:0000256" key="3">
    <source>
        <dbReference type="ARBA" id="ARBA00022723"/>
    </source>
</evidence>
<dbReference type="GO" id="GO:0005634">
    <property type="term" value="C:nucleus"/>
    <property type="evidence" value="ECO:0007669"/>
    <property type="project" value="UniProtKB-SubCell"/>
</dbReference>
<keyword evidence="3 11" id="KW-0479">Metal-binding</keyword>
<dbReference type="PROSITE" id="PS50016">
    <property type="entry name" value="ZF_PHD_2"/>
    <property type="match status" value="1"/>
</dbReference>
<evidence type="ECO:0000256" key="10">
    <source>
        <dbReference type="PIRSR" id="PIRSR628651-50"/>
    </source>
</evidence>
<feature type="binding site" evidence="11">
    <location>
        <position position="347"/>
    </location>
    <ligand>
        <name>Zn(2+)</name>
        <dbReference type="ChEBI" id="CHEBI:29105"/>
        <label>1</label>
    </ligand>
</feature>
<comment type="similarity">
    <text evidence="2 13">Belongs to the ING family.</text>
</comment>
<dbReference type="Gene3D" id="6.10.140.1740">
    <property type="match status" value="1"/>
</dbReference>
<dbReference type="GO" id="GO:0008270">
    <property type="term" value="F:zinc ion binding"/>
    <property type="evidence" value="ECO:0007669"/>
    <property type="project" value="UniProtKB-KW"/>
</dbReference>
<evidence type="ECO:0000313" key="16">
    <source>
        <dbReference type="EMBL" id="KIL66978.1"/>
    </source>
</evidence>
<evidence type="ECO:0000313" key="17">
    <source>
        <dbReference type="Proteomes" id="UP000054549"/>
    </source>
</evidence>
<feature type="binding site" evidence="11">
    <location>
        <position position="338"/>
    </location>
    <ligand>
        <name>Zn(2+)</name>
        <dbReference type="ChEBI" id="CHEBI:29105"/>
        <label>2</label>
    </ligand>
</feature>
<evidence type="ECO:0000259" key="15">
    <source>
        <dbReference type="PROSITE" id="PS50016"/>
    </source>
</evidence>
<dbReference type="InterPro" id="IPR024610">
    <property type="entry name" value="ING_N_histone-binding"/>
</dbReference>
<feature type="compositionally biased region" description="Acidic residues" evidence="14">
    <location>
        <begin position="291"/>
        <end position="310"/>
    </location>
</feature>
<dbReference type="PANTHER" id="PTHR10333">
    <property type="entry name" value="INHIBITOR OF GROWTH PROTEIN"/>
    <property type="match status" value="1"/>
</dbReference>
<dbReference type="Pfam" id="PF12998">
    <property type="entry name" value="ING"/>
    <property type="match status" value="1"/>
</dbReference>
<dbReference type="CDD" id="cd15505">
    <property type="entry name" value="PHD_ING"/>
    <property type="match status" value="1"/>
</dbReference>
<dbReference type="Gene3D" id="3.30.40.10">
    <property type="entry name" value="Zinc/RING finger domain, C3HC4 (zinc finger)"/>
    <property type="match status" value="1"/>
</dbReference>
<evidence type="ECO:0000256" key="13">
    <source>
        <dbReference type="RuleBase" id="RU361213"/>
    </source>
</evidence>
<dbReference type="InterPro" id="IPR013083">
    <property type="entry name" value="Znf_RING/FYVE/PHD"/>
</dbReference>
<reference evidence="16 17" key="1">
    <citation type="submission" date="2014-04" db="EMBL/GenBank/DDBJ databases">
        <title>Evolutionary Origins and Diversification of the Mycorrhizal Mutualists.</title>
        <authorList>
            <consortium name="DOE Joint Genome Institute"/>
            <consortium name="Mycorrhizal Genomics Consortium"/>
            <person name="Kohler A."/>
            <person name="Kuo A."/>
            <person name="Nagy L.G."/>
            <person name="Floudas D."/>
            <person name="Copeland A."/>
            <person name="Barry K.W."/>
            <person name="Cichocki N."/>
            <person name="Veneault-Fourrey C."/>
            <person name="LaButti K."/>
            <person name="Lindquist E.A."/>
            <person name="Lipzen A."/>
            <person name="Lundell T."/>
            <person name="Morin E."/>
            <person name="Murat C."/>
            <person name="Riley R."/>
            <person name="Ohm R."/>
            <person name="Sun H."/>
            <person name="Tunlid A."/>
            <person name="Henrissat B."/>
            <person name="Grigoriev I.V."/>
            <person name="Hibbett D.S."/>
            <person name="Martin F."/>
        </authorList>
    </citation>
    <scope>NUCLEOTIDE SEQUENCE [LARGE SCALE GENOMIC DNA]</scope>
    <source>
        <strain evidence="16 17">Koide BX008</strain>
    </source>
</reference>
<evidence type="ECO:0000256" key="9">
    <source>
        <dbReference type="ARBA" id="ARBA00023242"/>
    </source>
</evidence>
<evidence type="ECO:0000256" key="11">
    <source>
        <dbReference type="PIRSR" id="PIRSR628651-51"/>
    </source>
</evidence>
<evidence type="ECO:0000256" key="4">
    <source>
        <dbReference type="ARBA" id="ARBA00022771"/>
    </source>
</evidence>
<evidence type="ECO:0000256" key="1">
    <source>
        <dbReference type="ARBA" id="ARBA00004123"/>
    </source>
</evidence>
<dbReference type="SMART" id="SM01408">
    <property type="entry name" value="ING"/>
    <property type="match status" value="1"/>
</dbReference>
<evidence type="ECO:0000256" key="2">
    <source>
        <dbReference type="ARBA" id="ARBA00010210"/>
    </source>
</evidence>
<dbReference type="InterPro" id="IPR011011">
    <property type="entry name" value="Znf_FYVE_PHD"/>
</dbReference>
<dbReference type="STRING" id="946122.A0A0C2XDQ0"/>
<sequence length="381" mass="39862">MNLEEAANIASEFIYSIDNLPNEVQFLLSEIRVKDTRAQEIQQEIDRDSAKYVRSGISSPSSSSSSSSSTIAASSPIISRAGSPKPNAASVATAASSAPAKIAASYAEIQQLCDEKCALAQRLIELINRTRARLEHDLAKVRVLQGEPVDYTGTATSGIGLGLTSGVGGLGVIGAAGGVGKLNGTPMIGSAAVAGGAGLAGVDGALGRNPALQLSESIRSALRASPSVNAAESASAGGTGSATKRRRLGTSASIKLTTPSRRRSASPATTVTTTTHTHQRSRLSRQVMPPEESEEEAEGEENAEEMEDVDADDDDKIYCFCRKKSFGDMIACDNEGNCPYEWFHLSCVGLKQPPPETWYCSVCSANMTKGGSGSTRKGRKK</sequence>
<feature type="binding site" evidence="11">
    <location>
        <position position="332"/>
    </location>
    <ligand>
        <name>Zn(2+)</name>
        <dbReference type="ChEBI" id="CHEBI:29105"/>
        <label>2</label>
    </ligand>
</feature>
<dbReference type="PANTHER" id="PTHR10333:SF103">
    <property type="entry name" value="INHIBITOR OF GROWTH PROTEIN 3"/>
    <property type="match status" value="1"/>
</dbReference>
<evidence type="ECO:0000256" key="5">
    <source>
        <dbReference type="ARBA" id="ARBA00022833"/>
    </source>
</evidence>